<dbReference type="InterPro" id="IPR045864">
    <property type="entry name" value="aa-tRNA-synth_II/BPL/LPL"/>
</dbReference>
<name>A0A1E5T2T7_9BACT</name>
<keyword evidence="4" id="KW-1185">Reference proteome</keyword>
<proteinExistence type="predicted"/>
<dbReference type="PROSITE" id="PS51733">
    <property type="entry name" value="BPL_LPL_CATALYTIC"/>
    <property type="match status" value="1"/>
</dbReference>
<dbReference type="RefSeq" id="WP_069837163.1">
    <property type="nucleotide sequence ID" value="NZ_MDGQ01000005.1"/>
</dbReference>
<evidence type="ECO:0000313" key="3">
    <source>
        <dbReference type="EMBL" id="OEK05661.1"/>
    </source>
</evidence>
<dbReference type="EMBL" id="MDGQ01000005">
    <property type="protein sequence ID" value="OEK05661.1"/>
    <property type="molecule type" value="Genomic_DNA"/>
</dbReference>
<sequence length="254" mass="28385">MYKILANTLFLGKKVIYMPSCHSTNDLGLQIIQNTDTIEGTVIVTDDQKKGRGQRGNSWISEPNKNLMLSIILKPSFVKPADHFVLNMAVSLGVRATIADFLPSTTCNVKWPNDLFIGRSKIAGILIENSVRSGSIENSVIGIGLNVNQLDFGGLEATSLLSENGGKKEFDRIHVFEQLISNIEAQYLKVKSNKTQELKEYYLQHLLGFKQSMKFKSEYDFEGIIEGIDSNGRLMVGVNGKVEVFDFKEIEFLL</sequence>
<evidence type="ECO:0000313" key="4">
    <source>
        <dbReference type="Proteomes" id="UP000095552"/>
    </source>
</evidence>
<dbReference type="PANTHER" id="PTHR12835:SF5">
    <property type="entry name" value="BIOTIN--PROTEIN LIGASE"/>
    <property type="match status" value="1"/>
</dbReference>
<dbReference type="OrthoDB" id="9807064at2"/>
<evidence type="ECO:0000256" key="1">
    <source>
        <dbReference type="ARBA" id="ARBA00022598"/>
    </source>
</evidence>
<dbReference type="Pfam" id="PF03099">
    <property type="entry name" value="BPL_LplA_LipB"/>
    <property type="match status" value="1"/>
</dbReference>
<dbReference type="GO" id="GO:0004077">
    <property type="term" value="F:biotin--[biotin carboxyl-carrier protein] ligase activity"/>
    <property type="evidence" value="ECO:0007669"/>
    <property type="project" value="InterPro"/>
</dbReference>
<protein>
    <submittedName>
        <fullName evidence="3">Biotin--[acetyl-CoA-carboxylase] ligase</fullName>
    </submittedName>
</protein>
<gene>
    <name evidence="3" type="ORF">BFP71_18410</name>
</gene>
<dbReference type="Gene3D" id="3.30.930.10">
    <property type="entry name" value="Bira Bifunctional Protein, Domain 2"/>
    <property type="match status" value="1"/>
</dbReference>
<accession>A0A1E5T2T7</accession>
<reference evidence="3 4" key="1">
    <citation type="submission" date="2016-08" db="EMBL/GenBank/DDBJ databases">
        <title>Draft genome of Fabibacter sp. strain SK-8.</title>
        <authorList>
            <person name="Wong S.-K."/>
            <person name="Hamasaki K."/>
            <person name="Yoshizawa S."/>
        </authorList>
    </citation>
    <scope>NUCLEOTIDE SEQUENCE [LARGE SCALE GENOMIC DNA]</scope>
    <source>
        <strain evidence="3 4">SK-8</strain>
    </source>
</reference>
<dbReference type="CDD" id="cd16442">
    <property type="entry name" value="BPL"/>
    <property type="match status" value="1"/>
</dbReference>
<dbReference type="InterPro" id="IPR004143">
    <property type="entry name" value="BPL_LPL_catalytic"/>
</dbReference>
<dbReference type="SUPFAM" id="SSF55681">
    <property type="entry name" value="Class II aaRS and biotin synthetases"/>
    <property type="match status" value="1"/>
</dbReference>
<dbReference type="Proteomes" id="UP000095552">
    <property type="component" value="Unassembled WGS sequence"/>
</dbReference>
<dbReference type="AlphaFoldDB" id="A0A1E5T2T7"/>
<dbReference type="GO" id="GO:0005737">
    <property type="term" value="C:cytoplasm"/>
    <property type="evidence" value="ECO:0007669"/>
    <property type="project" value="TreeGrafter"/>
</dbReference>
<keyword evidence="1 3" id="KW-0436">Ligase</keyword>
<dbReference type="InterPro" id="IPR004408">
    <property type="entry name" value="Biotin_CoA_COase_ligase"/>
</dbReference>
<dbReference type="STRING" id="1563681.BFP71_18410"/>
<dbReference type="NCBIfam" id="TIGR00121">
    <property type="entry name" value="birA_ligase"/>
    <property type="match status" value="1"/>
</dbReference>
<organism evidence="3 4">
    <name type="scientific">Roseivirga misakiensis</name>
    <dbReference type="NCBI Taxonomy" id="1563681"/>
    <lineage>
        <taxon>Bacteria</taxon>
        <taxon>Pseudomonadati</taxon>
        <taxon>Bacteroidota</taxon>
        <taxon>Cytophagia</taxon>
        <taxon>Cytophagales</taxon>
        <taxon>Roseivirgaceae</taxon>
        <taxon>Roseivirga</taxon>
    </lineage>
</organism>
<feature type="domain" description="BPL/LPL catalytic" evidence="2">
    <location>
        <begin position="16"/>
        <end position="191"/>
    </location>
</feature>
<comment type="caution">
    <text evidence="3">The sequence shown here is derived from an EMBL/GenBank/DDBJ whole genome shotgun (WGS) entry which is preliminary data.</text>
</comment>
<evidence type="ECO:0000259" key="2">
    <source>
        <dbReference type="PROSITE" id="PS51733"/>
    </source>
</evidence>
<dbReference type="PANTHER" id="PTHR12835">
    <property type="entry name" value="BIOTIN PROTEIN LIGASE"/>
    <property type="match status" value="1"/>
</dbReference>